<dbReference type="EMBL" id="BSPQ01000005">
    <property type="protein sequence ID" value="GLS90953.1"/>
    <property type="molecule type" value="Genomic_DNA"/>
</dbReference>
<feature type="chain" id="PRO_5045913387" description="Translation initiation factor beta propellor-like domain-containing protein" evidence="4">
    <location>
        <begin position="32"/>
        <end position="332"/>
    </location>
</feature>
<dbReference type="PROSITE" id="PS50082">
    <property type="entry name" value="WD_REPEATS_2"/>
    <property type="match status" value="2"/>
</dbReference>
<evidence type="ECO:0000256" key="4">
    <source>
        <dbReference type="SAM" id="SignalP"/>
    </source>
</evidence>
<proteinExistence type="predicted"/>
<evidence type="ECO:0000256" key="2">
    <source>
        <dbReference type="ARBA" id="ARBA00022737"/>
    </source>
</evidence>
<dbReference type="PROSITE" id="PS51257">
    <property type="entry name" value="PROKAR_LIPOPROTEIN"/>
    <property type="match status" value="1"/>
</dbReference>
<dbReference type="SMART" id="SM00320">
    <property type="entry name" value="WD40"/>
    <property type="match status" value="5"/>
</dbReference>
<comment type="caution">
    <text evidence="5">The sequence shown here is derived from an EMBL/GenBank/DDBJ whole genome shotgun (WGS) entry which is preliminary data.</text>
</comment>
<reference evidence="6" key="1">
    <citation type="journal article" date="2019" name="Int. J. Syst. Evol. Microbiol.">
        <title>The Global Catalogue of Microorganisms (GCM) 10K type strain sequencing project: providing services to taxonomists for standard genome sequencing and annotation.</title>
        <authorList>
            <consortium name="The Broad Institute Genomics Platform"/>
            <consortium name="The Broad Institute Genome Sequencing Center for Infectious Disease"/>
            <person name="Wu L."/>
            <person name="Ma J."/>
        </authorList>
    </citation>
    <scope>NUCLEOTIDE SEQUENCE [LARGE SCALE GENOMIC DNA]</scope>
    <source>
        <strain evidence="6">NBRC 103166</strain>
    </source>
</reference>
<accession>A0ABQ6E153</accession>
<dbReference type="InterPro" id="IPR001680">
    <property type="entry name" value="WD40_rpt"/>
</dbReference>
<sequence>MLLKMLVRQPFKLLFILPCLTFILSCSQSDAPLNQYEHAIEGAFAAEISQNGDYSIISSIHHGLSLWDNRQHKLRYQWQHRNAESNDVYIVRISANNNYALSASRSEFAIWDIKTGKSIGFYQVNDSPIRDIRLSANGRYVLYGQVNGKVVHIDLQTGRRLEMPIHSEKVNSVDLSANGLYALSGGNDHRAFLWNTETAQIIQQFNFKHRVSMVKLEDQGRYAFVADNQKSSQIWDIKTGELQSTLIYSARQSIFSSVRFINEGKQLLTGNGSKILNLWDVDSGLSVQEWTVTPRKATRPKTAVVYSATLWDGDKIASESSAGFLEIWPIKK</sequence>
<evidence type="ECO:0008006" key="7">
    <source>
        <dbReference type="Google" id="ProtNLM"/>
    </source>
</evidence>
<dbReference type="Gene3D" id="2.130.10.10">
    <property type="entry name" value="YVTN repeat-like/Quinoprotein amine dehydrogenase"/>
    <property type="match status" value="2"/>
</dbReference>
<dbReference type="PROSITE" id="PS50294">
    <property type="entry name" value="WD_REPEATS_REGION"/>
    <property type="match status" value="1"/>
</dbReference>
<dbReference type="PROSITE" id="PS00678">
    <property type="entry name" value="WD_REPEATS_1"/>
    <property type="match status" value="1"/>
</dbReference>
<name>A0ABQ6E153_9GAMM</name>
<keyword evidence="6" id="KW-1185">Reference proteome</keyword>
<dbReference type="SUPFAM" id="SSF50978">
    <property type="entry name" value="WD40 repeat-like"/>
    <property type="match status" value="1"/>
</dbReference>
<evidence type="ECO:0000256" key="1">
    <source>
        <dbReference type="ARBA" id="ARBA00022574"/>
    </source>
</evidence>
<dbReference type="Proteomes" id="UP001157353">
    <property type="component" value="Unassembled WGS sequence"/>
</dbReference>
<keyword evidence="4" id="KW-0732">Signal</keyword>
<keyword evidence="1 3" id="KW-0853">WD repeat</keyword>
<gene>
    <name evidence="5" type="ORF">GCM10007916_20200</name>
</gene>
<dbReference type="RefSeq" id="WP_284204065.1">
    <property type="nucleotide sequence ID" value="NZ_BSPQ01000005.1"/>
</dbReference>
<dbReference type="InterPro" id="IPR036322">
    <property type="entry name" value="WD40_repeat_dom_sf"/>
</dbReference>
<dbReference type="Pfam" id="PF00400">
    <property type="entry name" value="WD40"/>
    <property type="match status" value="1"/>
</dbReference>
<protein>
    <recommendedName>
        <fullName evidence="7">Translation initiation factor beta propellor-like domain-containing protein</fullName>
    </recommendedName>
</protein>
<dbReference type="InterPro" id="IPR015943">
    <property type="entry name" value="WD40/YVTN_repeat-like_dom_sf"/>
</dbReference>
<keyword evidence="2" id="KW-0677">Repeat</keyword>
<feature type="signal peptide" evidence="4">
    <location>
        <begin position="1"/>
        <end position="31"/>
    </location>
</feature>
<dbReference type="PANTHER" id="PTHR19879">
    <property type="entry name" value="TRANSCRIPTION INITIATION FACTOR TFIID"/>
    <property type="match status" value="1"/>
</dbReference>
<evidence type="ECO:0000313" key="5">
    <source>
        <dbReference type="EMBL" id="GLS90953.1"/>
    </source>
</evidence>
<evidence type="ECO:0000256" key="3">
    <source>
        <dbReference type="PROSITE-ProRule" id="PRU00221"/>
    </source>
</evidence>
<dbReference type="PANTHER" id="PTHR19879:SF9">
    <property type="entry name" value="TRANSCRIPTION INITIATION FACTOR TFIID SUBUNIT 5"/>
    <property type="match status" value="1"/>
</dbReference>
<dbReference type="InterPro" id="IPR019775">
    <property type="entry name" value="WD40_repeat_CS"/>
</dbReference>
<feature type="repeat" description="WD" evidence="3">
    <location>
        <begin position="163"/>
        <end position="204"/>
    </location>
</feature>
<feature type="repeat" description="WD" evidence="3">
    <location>
        <begin position="248"/>
        <end position="289"/>
    </location>
</feature>
<organism evidence="5 6">
    <name type="scientific">Psychromonas marina</name>
    <dbReference type="NCBI Taxonomy" id="88364"/>
    <lineage>
        <taxon>Bacteria</taxon>
        <taxon>Pseudomonadati</taxon>
        <taxon>Pseudomonadota</taxon>
        <taxon>Gammaproteobacteria</taxon>
        <taxon>Alteromonadales</taxon>
        <taxon>Psychromonadaceae</taxon>
        <taxon>Psychromonas</taxon>
    </lineage>
</organism>
<evidence type="ECO:0000313" key="6">
    <source>
        <dbReference type="Proteomes" id="UP001157353"/>
    </source>
</evidence>